<dbReference type="InterPro" id="IPR018846">
    <property type="entry name" value="Beta-prop_RSE1/DDB1/CPSF1_1st"/>
</dbReference>
<dbReference type="InterPro" id="IPR015943">
    <property type="entry name" value="WD40/YVTN_repeat-like_dom_sf"/>
</dbReference>
<dbReference type="Pfam" id="PF03178">
    <property type="entry name" value="CPSF_A"/>
    <property type="match status" value="1"/>
</dbReference>
<dbReference type="GO" id="GO:0003676">
    <property type="term" value="F:nucleic acid binding"/>
    <property type="evidence" value="ECO:0007669"/>
    <property type="project" value="InterPro"/>
</dbReference>
<dbReference type="EMBL" id="LMYN01000044">
    <property type="protein sequence ID" value="KSA01747.1"/>
    <property type="molecule type" value="Genomic_DNA"/>
</dbReference>
<reference evidence="10 11" key="1">
    <citation type="submission" date="2015-11" db="EMBL/GenBank/DDBJ databases">
        <title>The genome of Debaryomyces fabryi.</title>
        <authorList>
            <person name="Tafer H."/>
            <person name="Lopandic K."/>
        </authorList>
    </citation>
    <scope>NUCLEOTIDE SEQUENCE [LARGE SCALE GENOMIC DNA]</scope>
    <source>
        <strain evidence="10 11">CBS 789</strain>
    </source>
</reference>
<dbReference type="InterPro" id="IPR050358">
    <property type="entry name" value="RSE1/DDB1/CFT1"/>
</dbReference>
<protein>
    <submittedName>
        <fullName evidence="10">Pre-mRNA-splicing factor RSE1</fullName>
    </submittedName>
</protein>
<dbReference type="AlphaFoldDB" id="A0A0V1PZX9"/>
<evidence type="ECO:0000256" key="1">
    <source>
        <dbReference type="ARBA" id="ARBA00004123"/>
    </source>
</evidence>
<comment type="caution">
    <text evidence="10">The sequence shown here is derived from an EMBL/GenBank/DDBJ whole genome shotgun (WGS) entry which is preliminary data.</text>
</comment>
<gene>
    <name evidence="10" type="ORF">AC631_02492</name>
</gene>
<evidence type="ECO:0000256" key="6">
    <source>
        <dbReference type="ARBA" id="ARBA00038266"/>
    </source>
</evidence>
<evidence type="ECO:0000256" key="5">
    <source>
        <dbReference type="ARBA" id="ARBA00023242"/>
    </source>
</evidence>
<comment type="similarity">
    <text evidence="6">Belongs to the RSE1 family.</text>
</comment>
<evidence type="ECO:0000256" key="4">
    <source>
        <dbReference type="ARBA" id="ARBA00023187"/>
    </source>
</evidence>
<evidence type="ECO:0000259" key="8">
    <source>
        <dbReference type="Pfam" id="PF10433"/>
    </source>
</evidence>
<dbReference type="GO" id="GO:0008380">
    <property type="term" value="P:RNA splicing"/>
    <property type="evidence" value="ECO:0007669"/>
    <property type="project" value="UniProtKB-KW"/>
</dbReference>
<keyword evidence="5" id="KW-0539">Nucleus</keyword>
<dbReference type="InterPro" id="IPR036322">
    <property type="entry name" value="WD40_repeat_dom_sf"/>
</dbReference>
<proteinExistence type="inferred from homology"/>
<dbReference type="GO" id="GO:0005681">
    <property type="term" value="C:spliceosomal complex"/>
    <property type="evidence" value="ECO:0007669"/>
    <property type="project" value="UniProtKB-KW"/>
</dbReference>
<dbReference type="SUPFAM" id="SSF50978">
    <property type="entry name" value="WD40 repeat-like"/>
    <property type="match status" value="1"/>
</dbReference>
<evidence type="ECO:0000256" key="2">
    <source>
        <dbReference type="ARBA" id="ARBA00022664"/>
    </source>
</evidence>
<keyword evidence="2" id="KW-0507">mRNA processing</keyword>
<keyword evidence="3" id="KW-0747">Spliceosome</keyword>
<dbReference type="FunFam" id="2.130.10.10:FF:001143">
    <property type="entry name" value="Pre-mRNA-splicing factor rse-1, putative"/>
    <property type="match status" value="1"/>
</dbReference>
<dbReference type="InterPro" id="IPR004871">
    <property type="entry name" value="RSE1/DDB1/CPSF1_C"/>
</dbReference>
<dbReference type="RefSeq" id="XP_015467849.1">
    <property type="nucleotide sequence ID" value="XM_015611322.1"/>
</dbReference>
<keyword evidence="4" id="KW-0508">mRNA splicing</keyword>
<dbReference type="GeneID" id="26839501"/>
<dbReference type="Proteomes" id="UP000054251">
    <property type="component" value="Unassembled WGS sequence"/>
</dbReference>
<dbReference type="Gene3D" id="2.130.10.10">
    <property type="entry name" value="YVTN repeat-like/Quinoprotein amine dehydrogenase"/>
    <property type="match status" value="3"/>
</dbReference>
<dbReference type="PANTHER" id="PTHR10644">
    <property type="entry name" value="DNA REPAIR/RNA PROCESSING CPSF FAMILY"/>
    <property type="match status" value="1"/>
</dbReference>
<evidence type="ECO:0000256" key="3">
    <source>
        <dbReference type="ARBA" id="ARBA00022728"/>
    </source>
</evidence>
<evidence type="ECO:0000259" key="7">
    <source>
        <dbReference type="Pfam" id="PF03178"/>
    </source>
</evidence>
<feature type="domain" description="RSE1/DDB1/CPSF1 first beta-propeller" evidence="8">
    <location>
        <begin position="24"/>
        <end position="382"/>
    </location>
</feature>
<dbReference type="Pfam" id="PF10433">
    <property type="entry name" value="Beta-prop_RSE1_1st"/>
    <property type="match status" value="1"/>
</dbReference>
<comment type="subcellular location">
    <subcellularLocation>
        <location evidence="1">Nucleus</location>
    </subcellularLocation>
</comment>
<dbReference type="GO" id="GO:0006397">
    <property type="term" value="P:mRNA processing"/>
    <property type="evidence" value="ECO:0007669"/>
    <property type="project" value="UniProtKB-KW"/>
</dbReference>
<dbReference type="Pfam" id="PF23726">
    <property type="entry name" value="Beta-prop_RSE1_2nd"/>
    <property type="match status" value="1"/>
</dbReference>
<feature type="domain" description="RSE1/DDB1/CPSF1 second beta-propeller" evidence="9">
    <location>
        <begin position="460"/>
        <end position="784"/>
    </location>
</feature>
<evidence type="ECO:0000313" key="10">
    <source>
        <dbReference type="EMBL" id="KSA01747.1"/>
    </source>
</evidence>
<evidence type="ECO:0000313" key="11">
    <source>
        <dbReference type="Proteomes" id="UP000054251"/>
    </source>
</evidence>
<organism evidence="10 11">
    <name type="scientific">Debaryomyces fabryi</name>
    <dbReference type="NCBI Taxonomy" id="58627"/>
    <lineage>
        <taxon>Eukaryota</taxon>
        <taxon>Fungi</taxon>
        <taxon>Dikarya</taxon>
        <taxon>Ascomycota</taxon>
        <taxon>Saccharomycotina</taxon>
        <taxon>Pichiomycetes</taxon>
        <taxon>Debaryomycetaceae</taxon>
        <taxon>Debaryomyces</taxon>
    </lineage>
</organism>
<dbReference type="InterPro" id="IPR058543">
    <property type="entry name" value="Beta-prop_RSE1/DDB1/CPSF1_2nd"/>
</dbReference>
<feature type="domain" description="RSE1/DDB1/CPSF1 C-terminal" evidence="7">
    <location>
        <begin position="883"/>
        <end position="1222"/>
    </location>
</feature>
<evidence type="ECO:0000259" key="9">
    <source>
        <dbReference type="Pfam" id="PF23726"/>
    </source>
</evidence>
<name>A0A0V1PZX9_9ASCO</name>
<accession>A0A0V1PZX9</accession>
<sequence>MLIDNESLYLYNLTIKQPSLCIASIVGQFLGSKKSQEIILANSTSIELWKADSNTGKLEKLYQQASFGIIQALDKIRLVGSHKDYVVISSDSGKLVVLEFDTEKLQFVPLFQEPHSKNGLRRTSPGEYLCVDPHNRAILISAIEKNKLVYKVQSNDEGKLELSSPLETFSKQTLTLQMCAMDTGFENPMFAAIECDYNASQQDNGHVDDDRDIDKPSLLLNYYELDQGLNHVVKHKSNVKIPGSSSHLIPLPDFIGGLLICCKSAIIYAHPSKDNQYLPIPIRSNTNETIIVNHVIHRLKKNNFFILVQSQLGDCFKMTIDYNEGNENIENINISYFDTIPLSQGLNIFKSGFLFANVASNNKLFYQFEKLGDDNNSTTLQSCNFPDYKSIFELDITNRYFKVAGLENLALIDIMETLNPITEGALIETLRPEIPDPFKQLTLLSSHSYLKTLTHGISTNTVVSSPLPIQPTAISTTKVFAESTNDEYLVLSSTLSSQTLVLSIGEVVEEVSDSQFVTNEPTINVQQVGKSSIVQIYSNGIRHIKHTSINDLIEKKSTDWYPPAGISIIKASTNNEQVIIGLSNREICYFEIDPVDDQLVEYQERLEVSGGSITALALSSSLISKSQRKSSFAIVGCSDETIQAISLKPHNCLEIVTLQALSANAASIVMVPYEHSTLVHIGMENGLYVRVTIDETTGKLSDTRIQFLGSKPVQLSVIGLPQLQKNGLLAISSRPWIGYHSKGDFKMTPLLDTSITNGASFYSEDIGGEGIVGIDNNNLIILTIGNADSEESGFNINDDFIINSVKLRYLPRKMIVDSPTDHKASSSTYIYIIESEYGILSPFPVTNLSDTPNESKNANVDAPEIDQDYFDAFGFEKSKHAWASCIEIIDFNNQEIIQTIELPKNESAISLCRLHFESRQTKNQEFLVIGTTKDQKFLPNSYSNNYLYTFMVNKTSDRNKEVLEFVHKTELDYQPTAIIPFNGKLLVGMGNFLRLYDLGQRQLLRKSSSNIDYLKNIVRLTHQGGSRIVVGDSSMSTTFVKYDSMENQFIPFADDIMKRQVTALITLDYDTIIGGDKFGNIFVSRVPETISQQSDKDWSILRYQESYLNGSGSRLKNICEFYLQDIPTSFTKGSLVMGGKESIIYTGIQGTLGLLLPLSTENEVKFLGDLQLLLRKYFDYNFDDFDKNKNGYNLLGKDHLKFRSYYNPVKNVIDGDLIERFCELSHSTKIKIGSELSRTPKEIEKKISELRHRSAF</sequence>
<keyword evidence="11" id="KW-1185">Reference proteome</keyword>
<dbReference type="OrthoDB" id="436637at2759"/>